<dbReference type="Gene3D" id="1.10.287.1490">
    <property type="match status" value="2"/>
</dbReference>
<feature type="compositionally biased region" description="Polar residues" evidence="2">
    <location>
        <begin position="796"/>
        <end position="808"/>
    </location>
</feature>
<accession>A0A814PPA8</accession>
<reference evidence="3" key="1">
    <citation type="submission" date="2021-02" db="EMBL/GenBank/DDBJ databases">
        <authorList>
            <person name="Nowell W R."/>
        </authorList>
    </citation>
    <scope>NUCLEOTIDE SEQUENCE</scope>
</reference>
<feature type="coiled-coil region" evidence="1">
    <location>
        <begin position="127"/>
        <end position="182"/>
    </location>
</feature>
<evidence type="ECO:0000256" key="2">
    <source>
        <dbReference type="SAM" id="MobiDB-lite"/>
    </source>
</evidence>
<comment type="caution">
    <text evidence="3">The sequence shown here is derived from an EMBL/GenBank/DDBJ whole genome shotgun (WGS) entry which is preliminary data.</text>
</comment>
<feature type="coiled-coil region" evidence="1">
    <location>
        <begin position="628"/>
        <end position="686"/>
    </location>
</feature>
<keyword evidence="1" id="KW-0175">Coiled coil</keyword>
<proteinExistence type="predicted"/>
<evidence type="ECO:0000256" key="1">
    <source>
        <dbReference type="SAM" id="Coils"/>
    </source>
</evidence>
<dbReference type="PANTHER" id="PTHR18863:SF6">
    <property type="entry name" value="COILED-COIL DOMAIN-CONTAINING PROTEIN 170"/>
    <property type="match status" value="1"/>
</dbReference>
<dbReference type="PANTHER" id="PTHR18863">
    <property type="entry name" value="TSEC-2-RELATED"/>
    <property type="match status" value="1"/>
</dbReference>
<dbReference type="EMBL" id="CAJNOV010002559">
    <property type="protein sequence ID" value="CAF1108639.1"/>
    <property type="molecule type" value="Genomic_DNA"/>
</dbReference>
<feature type="compositionally biased region" description="Basic residues" evidence="2">
    <location>
        <begin position="814"/>
        <end position="833"/>
    </location>
</feature>
<name>A0A814PPA8_9BILA</name>
<evidence type="ECO:0000313" key="3">
    <source>
        <dbReference type="EMBL" id="CAF1108639.1"/>
    </source>
</evidence>
<protein>
    <recommendedName>
        <fullName evidence="5">Coiled-coil domain-containing protein 170</fullName>
    </recommendedName>
</protein>
<feature type="coiled-coil region" evidence="1">
    <location>
        <begin position="569"/>
        <end position="603"/>
    </location>
</feature>
<gene>
    <name evidence="3" type="ORF">CJN711_LOCUS7524</name>
</gene>
<feature type="region of interest" description="Disordered" evidence="2">
    <location>
        <begin position="796"/>
        <end position="862"/>
    </location>
</feature>
<feature type="coiled-coil region" evidence="1">
    <location>
        <begin position="304"/>
        <end position="401"/>
    </location>
</feature>
<organism evidence="3 4">
    <name type="scientific">Rotaria magnacalcarata</name>
    <dbReference type="NCBI Taxonomy" id="392030"/>
    <lineage>
        <taxon>Eukaryota</taxon>
        <taxon>Metazoa</taxon>
        <taxon>Spiralia</taxon>
        <taxon>Gnathifera</taxon>
        <taxon>Rotifera</taxon>
        <taxon>Eurotatoria</taxon>
        <taxon>Bdelloidea</taxon>
        <taxon>Philodinida</taxon>
        <taxon>Philodinidae</taxon>
        <taxon>Rotaria</taxon>
    </lineage>
</organism>
<dbReference type="Proteomes" id="UP000663855">
    <property type="component" value="Unassembled WGS sequence"/>
</dbReference>
<evidence type="ECO:0000313" key="4">
    <source>
        <dbReference type="Proteomes" id="UP000663855"/>
    </source>
</evidence>
<feature type="coiled-coil region" evidence="1">
    <location>
        <begin position="211"/>
        <end position="238"/>
    </location>
</feature>
<evidence type="ECO:0008006" key="5">
    <source>
        <dbReference type="Google" id="ProtNLM"/>
    </source>
</evidence>
<dbReference type="InterPro" id="IPR039139">
    <property type="entry name" value="CCDC170-like"/>
</dbReference>
<dbReference type="AlphaFoldDB" id="A0A814PPA8"/>
<sequence>MTSSSYMLERELLGSARTIIDAHSNTTLTQPPQQNTFRTSYGLSSQIPYTTTTSSYQIGYGGNGSTENFESKKALADLQDQMRVLKKDLEKKDSLIQELTSMRDSNKHVHFESDRYDTFIGQDRASIEAIRHELDQYRLKVEGLNHELRELSIKSSAKDERINELKHEIESLKKEHDLVVHANNQLRLRARELESNIGSYDSVANKSSLTISSLQKDIKEKQDQILELQSRIRTHMEDRETSERKTDNLYKKLQELFSQLSVTLGTDYGQPTTATFDKVMSRVADINAENTLLKGKMIKIEEINRSLESECQSNRATLQQMSNQLNLFDHNNVNHRLQIDSMRAERDAALHDKETIKQELETVKSRLDSVQKAWQNTRSELDQRENRFTSHELHLKQLENDSLYNKSCLDAFKQQVSQLLSDGYVKVEPKEDEIKEKIHLLMQSSKDRGIIITNLQNQKEQFEIIHSFLSKQLQEQIELNKETDKKRRHTESHVLELEQRVKTLDNNYTTTEVYRENLKQDKAKFLHFLERLAAIMRIENVSNELGYELNPDVILARAEQLMKVENDSIADQKSSMYNLQRKIKQLKEQMENKDLHLDLLKKKVIALEEGRTAKTDLEREIDDHVILSRKMKVKVEALTQQVNDLKNENTQLKAQSTDVHTLKGRLAEREKEIRRLLEDINKLEGTRDRQAVKISTLQDKIHSVDDDANRTLLSSDNAVRVLSNELRFLKSSLEQVTEREQRLIDFRALIARMLGLDAKTLAVPDYEITARLEHLLTIVQPAMGIPVVQMPVTTTTKPLSTSQQQQQKPPYHNGHYHTHSRQNTHSAHVRRRSPSPPSRRTDVNHRARSLSSLPAGIDPKTY</sequence>